<dbReference type="EMBL" id="VLPL01000003">
    <property type="protein sequence ID" value="TSJ45681.1"/>
    <property type="molecule type" value="Genomic_DNA"/>
</dbReference>
<proteinExistence type="predicted"/>
<dbReference type="GO" id="GO:0051301">
    <property type="term" value="P:cell division"/>
    <property type="evidence" value="ECO:0007669"/>
    <property type="project" value="UniProtKB-KW"/>
</dbReference>
<dbReference type="SUPFAM" id="SSF102829">
    <property type="entry name" value="Cell division protein ZapA-like"/>
    <property type="match status" value="1"/>
</dbReference>
<dbReference type="AlphaFoldDB" id="A0A556N0G2"/>
<dbReference type="InterPro" id="IPR007838">
    <property type="entry name" value="Cell_div_ZapA-like"/>
</dbReference>
<name>A0A556N0G2_9FLAO</name>
<protein>
    <submittedName>
        <fullName evidence="1">Cell division protein ZapA</fullName>
    </submittedName>
</protein>
<gene>
    <name evidence="1" type="ORF">FO442_07990</name>
</gene>
<reference evidence="1 2" key="1">
    <citation type="submission" date="2019-07" db="EMBL/GenBank/DDBJ databases">
        <authorList>
            <person name="Huq M.A."/>
        </authorList>
    </citation>
    <scope>NUCLEOTIDE SEQUENCE [LARGE SCALE GENOMIC DNA]</scope>
    <source>
        <strain evidence="1 2">MAH-3</strain>
    </source>
</reference>
<comment type="caution">
    <text evidence="1">The sequence shown here is derived from an EMBL/GenBank/DDBJ whole genome shotgun (WGS) entry which is preliminary data.</text>
</comment>
<dbReference type="Proteomes" id="UP000316008">
    <property type="component" value="Unassembled WGS sequence"/>
</dbReference>
<dbReference type="InterPro" id="IPR036192">
    <property type="entry name" value="Cell_div_ZapA-like_sf"/>
</dbReference>
<sequence>MSKVSLKVVVAGRTYPLTVQETEVEKVQHAADDINKAIKQLQDNFAVRDMQDLLAMTALQLSTRGGKAPATAGNAPQADFSEATAALKALSDDLDALN</sequence>
<keyword evidence="1" id="KW-0131">Cell cycle</keyword>
<accession>A0A556N0G2</accession>
<keyword evidence="1" id="KW-0132">Cell division</keyword>
<organism evidence="1 2">
    <name type="scientific">Fluviicola chungangensis</name>
    <dbReference type="NCBI Taxonomy" id="2597671"/>
    <lineage>
        <taxon>Bacteria</taxon>
        <taxon>Pseudomonadati</taxon>
        <taxon>Bacteroidota</taxon>
        <taxon>Flavobacteriia</taxon>
        <taxon>Flavobacteriales</taxon>
        <taxon>Crocinitomicaceae</taxon>
        <taxon>Fluviicola</taxon>
    </lineage>
</organism>
<dbReference type="Pfam" id="PF05164">
    <property type="entry name" value="ZapA"/>
    <property type="match status" value="1"/>
</dbReference>
<dbReference type="RefSeq" id="WP_144332636.1">
    <property type="nucleotide sequence ID" value="NZ_VLPL01000003.1"/>
</dbReference>
<evidence type="ECO:0000313" key="2">
    <source>
        <dbReference type="Proteomes" id="UP000316008"/>
    </source>
</evidence>
<evidence type="ECO:0000313" key="1">
    <source>
        <dbReference type="EMBL" id="TSJ45681.1"/>
    </source>
</evidence>
<dbReference type="OrthoDB" id="1495773at2"/>
<keyword evidence="2" id="KW-1185">Reference proteome</keyword>